<dbReference type="AlphaFoldDB" id="A0A4T0VKX0"/>
<dbReference type="SUPFAM" id="SSF48264">
    <property type="entry name" value="Cytochrome P450"/>
    <property type="match status" value="1"/>
</dbReference>
<keyword evidence="1" id="KW-0812">Transmembrane</keyword>
<dbReference type="GO" id="GO:0005506">
    <property type="term" value="F:iron ion binding"/>
    <property type="evidence" value="ECO:0007669"/>
    <property type="project" value="InterPro"/>
</dbReference>
<accession>A0A4T0VKX0</accession>
<proteinExistence type="predicted"/>
<feature type="transmembrane region" description="Helical" evidence="1">
    <location>
        <begin position="104"/>
        <end position="122"/>
    </location>
</feature>
<keyword evidence="1" id="KW-0472">Membrane</keyword>
<dbReference type="GO" id="GO:0020037">
    <property type="term" value="F:heme binding"/>
    <property type="evidence" value="ECO:0007669"/>
    <property type="project" value="InterPro"/>
</dbReference>
<dbReference type="GO" id="GO:0016705">
    <property type="term" value="F:oxidoreductase activity, acting on paired donors, with incorporation or reduction of molecular oxygen"/>
    <property type="evidence" value="ECO:0007669"/>
    <property type="project" value="InterPro"/>
</dbReference>
<dbReference type="EMBL" id="MWPZ01000008">
    <property type="protein sequence ID" value="TIC92909.1"/>
    <property type="molecule type" value="Genomic_DNA"/>
</dbReference>
<reference evidence="2 3" key="1">
    <citation type="journal article" date="2019" name="Genome Biol. Evol.">
        <title>Genomic Plasticity Mediated by Transposable Elements in the Plant Pathogenic Fungus Colletotrichum higginsianum.</title>
        <authorList>
            <person name="Tsushima A."/>
            <person name="Gan P."/>
            <person name="Kumakura N."/>
            <person name="Narusaka M."/>
            <person name="Takano Y."/>
            <person name="Narusaka Y."/>
            <person name="Shirasu K."/>
        </authorList>
    </citation>
    <scope>NUCLEOTIDE SEQUENCE [LARGE SCALE GENOMIC DNA]</scope>
    <source>
        <strain evidence="2 3">MAFF305635-RFP</strain>
    </source>
</reference>
<organism evidence="2 3">
    <name type="scientific">Colletotrichum higginsianum</name>
    <dbReference type="NCBI Taxonomy" id="80884"/>
    <lineage>
        <taxon>Eukaryota</taxon>
        <taxon>Fungi</taxon>
        <taxon>Dikarya</taxon>
        <taxon>Ascomycota</taxon>
        <taxon>Pezizomycotina</taxon>
        <taxon>Sordariomycetes</taxon>
        <taxon>Hypocreomycetidae</taxon>
        <taxon>Glomerellales</taxon>
        <taxon>Glomerellaceae</taxon>
        <taxon>Colletotrichum</taxon>
        <taxon>Colletotrichum destructivum species complex</taxon>
    </lineage>
</organism>
<dbReference type="Gene3D" id="1.10.630.10">
    <property type="entry name" value="Cytochrome P450"/>
    <property type="match status" value="1"/>
</dbReference>
<evidence type="ECO:0000313" key="3">
    <source>
        <dbReference type="Proteomes" id="UP000305883"/>
    </source>
</evidence>
<comment type="caution">
    <text evidence="2">The sequence shown here is derived from an EMBL/GenBank/DDBJ whole genome shotgun (WGS) entry which is preliminary data.</text>
</comment>
<protein>
    <submittedName>
        <fullName evidence="2">Uncharacterized protein</fullName>
    </submittedName>
</protein>
<evidence type="ECO:0000313" key="2">
    <source>
        <dbReference type="EMBL" id="TIC92909.1"/>
    </source>
</evidence>
<dbReference type="GO" id="GO:0004497">
    <property type="term" value="F:monooxygenase activity"/>
    <property type="evidence" value="ECO:0007669"/>
    <property type="project" value="InterPro"/>
</dbReference>
<name>A0A4T0VKX0_9PEZI</name>
<evidence type="ECO:0000256" key="1">
    <source>
        <dbReference type="SAM" id="Phobius"/>
    </source>
</evidence>
<sequence>MRFNQGKNNVLQWRDADKNFKLRSKMAAGAQFFTLDVISDLAFDQPFGFMETDSDVYEHIKTTEESLTMFMEMTVICSVILASDKDQLGFGKMMGARLTCNPRIAGSCTTATAILATLLYVITNPGVLAKLLAEISSAPPFAQRPVAIDAEARGLLYV</sequence>
<dbReference type="InterPro" id="IPR036396">
    <property type="entry name" value="Cyt_P450_sf"/>
</dbReference>
<dbReference type="OrthoDB" id="3934656at2759"/>
<gene>
    <name evidence="2" type="ORF">CH35J_010472</name>
</gene>
<dbReference type="Proteomes" id="UP000305883">
    <property type="component" value="Unassembled WGS sequence"/>
</dbReference>
<keyword evidence="1" id="KW-1133">Transmembrane helix</keyword>